<organism evidence="2 3">
    <name type="scientific">Ranatra chinensis</name>
    <dbReference type="NCBI Taxonomy" id="642074"/>
    <lineage>
        <taxon>Eukaryota</taxon>
        <taxon>Metazoa</taxon>
        <taxon>Ecdysozoa</taxon>
        <taxon>Arthropoda</taxon>
        <taxon>Hexapoda</taxon>
        <taxon>Insecta</taxon>
        <taxon>Pterygota</taxon>
        <taxon>Neoptera</taxon>
        <taxon>Paraneoptera</taxon>
        <taxon>Hemiptera</taxon>
        <taxon>Heteroptera</taxon>
        <taxon>Panheteroptera</taxon>
        <taxon>Nepomorpha</taxon>
        <taxon>Nepidae</taxon>
        <taxon>Ranatrinae</taxon>
        <taxon>Ranatra</taxon>
    </lineage>
</organism>
<keyword evidence="1" id="KW-0802">TPR repeat</keyword>
<accession>A0ABD0YJU7</accession>
<protein>
    <recommendedName>
        <fullName evidence="4">General transcription factor 3C polypeptide 3</fullName>
    </recommendedName>
</protein>
<dbReference type="PROSITE" id="PS50005">
    <property type="entry name" value="TPR"/>
    <property type="match status" value="2"/>
</dbReference>
<keyword evidence="3" id="KW-1185">Reference proteome</keyword>
<dbReference type="SUPFAM" id="SSF48452">
    <property type="entry name" value="TPR-like"/>
    <property type="match status" value="3"/>
</dbReference>
<dbReference type="Proteomes" id="UP001558652">
    <property type="component" value="Unassembled WGS sequence"/>
</dbReference>
<dbReference type="InterPro" id="IPR039340">
    <property type="entry name" value="Tfc4/TFIIIC-102/Sfc4"/>
</dbReference>
<dbReference type="Pfam" id="PF13181">
    <property type="entry name" value="TPR_8"/>
    <property type="match status" value="1"/>
</dbReference>
<dbReference type="Pfam" id="PF13428">
    <property type="entry name" value="TPR_14"/>
    <property type="match status" value="1"/>
</dbReference>
<proteinExistence type="predicted"/>
<evidence type="ECO:0000313" key="2">
    <source>
        <dbReference type="EMBL" id="KAL1131553.1"/>
    </source>
</evidence>
<dbReference type="Gene3D" id="1.25.40.10">
    <property type="entry name" value="Tetratricopeptide repeat domain"/>
    <property type="match status" value="3"/>
</dbReference>
<name>A0ABD0YJU7_9HEMI</name>
<dbReference type="PANTHER" id="PTHR23082:SF0">
    <property type="entry name" value="GENERAL TRANSCRIPTION FACTOR 3C POLYPEPTIDE 3"/>
    <property type="match status" value="1"/>
</dbReference>
<dbReference type="EMBL" id="JBFDAA010000006">
    <property type="protein sequence ID" value="KAL1131553.1"/>
    <property type="molecule type" value="Genomic_DNA"/>
</dbReference>
<dbReference type="PANTHER" id="PTHR23082">
    <property type="entry name" value="TRANSCRIPTION INITIATION FACTOR IIIC TFIIIC , POLYPEPTIDE 3-RELATED"/>
    <property type="match status" value="1"/>
</dbReference>
<feature type="repeat" description="TPR" evidence="1">
    <location>
        <begin position="298"/>
        <end position="331"/>
    </location>
</feature>
<gene>
    <name evidence="2" type="ORF">AAG570_011170</name>
</gene>
<sequence>MGEANLRYARGDKEMAVKICLEIIRQVPTAPEPFLTLAGIYDEMGDQEKCLQMSLVAAHLTSTDVYQWMHLAELSEQQGNVQQAIACYTKAINIDITNMELHTKRAAQLEIIGDKKTALRGYIRLLSSLTPEQGEMIISVSKLVAELCHKENDLVKASAALEVAVEKVPKLVNSEFVNLYLELLVQLKNYKRCLEVMVEFCDLVVEAETDDNDSFTVIECTIPPTTPVDILTKLMVVLIHMNGFHLIGKLMAPFEELDTSDVGELYLDVVEAYMEEGRSLEASIILRKLVDNENYSLPAVWLKYGEALKNLGSLEEAVTAYYKVLEQVPQHNEARMCLATILVELNRNEEAVVILTQNENESLDPALLYERCIILKNYKERSKELVLVAQLLFLRHSVKVRNREEITAISTIQRLDKKRATIRQVRSCRKEPEGDVDVPEFKSGSNGPSVEDEWELFKYVVQLCIDLKLFALCQQIVFTASMSLVFAPYKYEIDVLSVLAAYYNRDSRNGYNIVRTLVVKYPTNVKLWHLFNLTVTSSDEARHNRFIMRLLSHHSTHPALGVLHGNNCLVSGTYKYAMHEYSTTYSKCPTTLCSLVIGLTYLQMAAQKFTSKKHLLVVQSLGLMAEYQSKRGPEGLQEVHYNLGRGFHHLGLYTPAIYHYKQVLTCPKSDLAKEQPHVFDLSREAAFNLHLIYCHSESYDMAKMYLEKYIII</sequence>
<dbReference type="InterPro" id="IPR019734">
    <property type="entry name" value="TPR_rpt"/>
</dbReference>
<feature type="repeat" description="TPR" evidence="1">
    <location>
        <begin position="65"/>
        <end position="98"/>
    </location>
</feature>
<dbReference type="AlphaFoldDB" id="A0ABD0YJU7"/>
<dbReference type="InterPro" id="IPR011990">
    <property type="entry name" value="TPR-like_helical_dom_sf"/>
</dbReference>
<comment type="caution">
    <text evidence="2">The sequence shown here is derived from an EMBL/GenBank/DDBJ whole genome shotgun (WGS) entry which is preliminary data.</text>
</comment>
<evidence type="ECO:0008006" key="4">
    <source>
        <dbReference type="Google" id="ProtNLM"/>
    </source>
</evidence>
<evidence type="ECO:0000313" key="3">
    <source>
        <dbReference type="Proteomes" id="UP001558652"/>
    </source>
</evidence>
<dbReference type="SMART" id="SM00028">
    <property type="entry name" value="TPR"/>
    <property type="match status" value="3"/>
</dbReference>
<evidence type="ECO:0000256" key="1">
    <source>
        <dbReference type="PROSITE-ProRule" id="PRU00339"/>
    </source>
</evidence>
<reference evidence="2 3" key="1">
    <citation type="submission" date="2024-07" db="EMBL/GenBank/DDBJ databases">
        <title>Chromosome-level genome assembly of the water stick insect Ranatra chinensis (Heteroptera: Nepidae).</title>
        <authorList>
            <person name="Liu X."/>
        </authorList>
    </citation>
    <scope>NUCLEOTIDE SEQUENCE [LARGE SCALE GENOMIC DNA]</scope>
    <source>
        <strain evidence="2">Cailab_2021Rc</strain>
        <tissue evidence="2">Muscle</tissue>
    </source>
</reference>